<evidence type="ECO:0000313" key="5">
    <source>
        <dbReference type="Proteomes" id="UP000442535"/>
    </source>
</evidence>
<gene>
    <name evidence="4" type="ORF">FYJ63_08320</name>
</gene>
<accession>A0A7K0K428</accession>
<feature type="domain" description="Thioredoxin-like fold" evidence="3">
    <location>
        <begin position="1"/>
        <end position="75"/>
    </location>
</feature>
<dbReference type="InterPro" id="IPR005243">
    <property type="entry name" value="THIRX-like_proc"/>
</dbReference>
<dbReference type="NCBIfam" id="TIGR00412">
    <property type="entry name" value="redox_disulf_2"/>
    <property type="match status" value="1"/>
</dbReference>
<organism evidence="4 5">
    <name type="scientific">Mobiluncus porci</name>
    <dbReference type="NCBI Taxonomy" id="2652278"/>
    <lineage>
        <taxon>Bacteria</taxon>
        <taxon>Bacillati</taxon>
        <taxon>Actinomycetota</taxon>
        <taxon>Actinomycetes</taxon>
        <taxon>Actinomycetales</taxon>
        <taxon>Actinomycetaceae</taxon>
        <taxon>Mobiluncus</taxon>
    </lineage>
</organism>
<keyword evidence="5" id="KW-1185">Reference proteome</keyword>
<protein>
    <submittedName>
        <fullName evidence="4">Thioredoxin family protein</fullName>
    </submittedName>
</protein>
<dbReference type="Proteomes" id="UP000442535">
    <property type="component" value="Unassembled WGS sequence"/>
</dbReference>
<dbReference type="PIRSF" id="PIRSF037031">
    <property type="entry name" value="Redox_disulphide_2"/>
    <property type="match status" value="1"/>
</dbReference>
<feature type="active site" description="Nucleophile" evidence="1">
    <location>
        <position position="13"/>
    </location>
</feature>
<evidence type="ECO:0000256" key="2">
    <source>
        <dbReference type="PIRSR" id="PIRSR037031-51"/>
    </source>
</evidence>
<keyword evidence="2" id="KW-0676">Redox-active center</keyword>
<proteinExistence type="predicted"/>
<keyword evidence="2" id="KW-1015">Disulfide bond</keyword>
<feature type="active site" description="Nucleophile" evidence="1">
    <location>
        <position position="10"/>
    </location>
</feature>
<comment type="caution">
    <text evidence="4">The sequence shown here is derived from an EMBL/GenBank/DDBJ whole genome shotgun (WGS) entry which is preliminary data.</text>
</comment>
<dbReference type="InterPro" id="IPR036249">
    <property type="entry name" value="Thioredoxin-like_sf"/>
</dbReference>
<dbReference type="PANTHER" id="PTHR36450:SF1">
    <property type="entry name" value="THIOREDOXIN"/>
    <property type="match status" value="1"/>
</dbReference>
<dbReference type="AlphaFoldDB" id="A0A7K0K428"/>
<evidence type="ECO:0000256" key="1">
    <source>
        <dbReference type="PIRSR" id="PIRSR037031-50"/>
    </source>
</evidence>
<dbReference type="InterPro" id="IPR012336">
    <property type="entry name" value="Thioredoxin-like_fold"/>
</dbReference>
<dbReference type="SUPFAM" id="SSF52833">
    <property type="entry name" value="Thioredoxin-like"/>
    <property type="match status" value="1"/>
</dbReference>
<evidence type="ECO:0000313" key="4">
    <source>
        <dbReference type="EMBL" id="MST50231.1"/>
    </source>
</evidence>
<name>A0A7K0K428_9ACTO</name>
<evidence type="ECO:0000259" key="3">
    <source>
        <dbReference type="Pfam" id="PF13192"/>
    </source>
</evidence>
<dbReference type="EMBL" id="VUMY01000015">
    <property type="protein sequence ID" value="MST50231.1"/>
    <property type="molecule type" value="Genomic_DNA"/>
</dbReference>
<dbReference type="RefSeq" id="WP_154545680.1">
    <property type="nucleotide sequence ID" value="NZ_JAQYQY010000012.1"/>
</dbReference>
<feature type="disulfide bond" description="Redox-active" evidence="2">
    <location>
        <begin position="10"/>
        <end position="13"/>
    </location>
</feature>
<dbReference type="Pfam" id="PF13192">
    <property type="entry name" value="Thioredoxin_3"/>
    <property type="match status" value="1"/>
</dbReference>
<dbReference type="Gene3D" id="3.40.30.10">
    <property type="entry name" value="Glutaredoxin"/>
    <property type="match status" value="1"/>
</dbReference>
<reference evidence="4 5" key="1">
    <citation type="submission" date="2019-08" db="EMBL/GenBank/DDBJ databases">
        <title>In-depth cultivation of the pig gut microbiome towards novel bacterial diversity and tailored functional studies.</title>
        <authorList>
            <person name="Wylensek D."/>
            <person name="Hitch T.C.A."/>
            <person name="Clavel T."/>
        </authorList>
    </citation>
    <scope>NUCLEOTIDE SEQUENCE [LARGE SCALE GENOMIC DNA]</scope>
    <source>
        <strain evidence="4 5">RF-GAM-744-WT-7</strain>
    </source>
</reference>
<dbReference type="PANTHER" id="PTHR36450">
    <property type="entry name" value="THIOREDOXIN"/>
    <property type="match status" value="1"/>
</dbReference>
<sequence>MNIKILGSGCPRCQALERETREAVDRLGLDAQIEHVTDLPSIMGYGVMSTPGLVVDEKVVSTGKVLKSREIEPLLS</sequence>